<protein>
    <submittedName>
        <fullName evidence="1">Membrane protein</fullName>
    </submittedName>
</protein>
<accession>A0A837G7Z2</accession>
<proteinExistence type="predicted"/>
<dbReference type="Pfam" id="PF03625">
    <property type="entry name" value="DUF302"/>
    <property type="match status" value="1"/>
</dbReference>
<dbReference type="Gene3D" id="3.30.310.70">
    <property type="entry name" value="TT1751-like domain"/>
    <property type="match status" value="1"/>
</dbReference>
<dbReference type="EMBL" id="JXXR01000011">
    <property type="protein sequence ID" value="KJY73340.1"/>
    <property type="molecule type" value="Genomic_DNA"/>
</dbReference>
<comment type="caution">
    <text evidence="1">The sequence shown here is derived from an EMBL/GenBank/DDBJ whole genome shotgun (WGS) entry which is preliminary data.</text>
</comment>
<dbReference type="SUPFAM" id="SSF103247">
    <property type="entry name" value="TT1751-like"/>
    <property type="match status" value="1"/>
</dbReference>
<gene>
    <name evidence="1" type="ORF">TW71_11285</name>
</gene>
<evidence type="ECO:0000313" key="1">
    <source>
        <dbReference type="EMBL" id="KJY73340.1"/>
    </source>
</evidence>
<reference evidence="1" key="1">
    <citation type="journal article" date="2015" name="BMC Genomics">
        <title>Genome mining reveals unlocked bioactive potential of marine Gram-negative bacteria.</title>
        <authorList>
            <person name="Machado H."/>
            <person name="Sonnenschein E.C."/>
            <person name="Melchiorsen J."/>
            <person name="Gram L."/>
        </authorList>
    </citation>
    <scope>NUCLEOTIDE SEQUENCE</scope>
    <source>
        <strain evidence="1">S2052</strain>
    </source>
</reference>
<sequence>MLKFASLGAILLSASMSVIAAQGVVMYESPYSVKETADRFEAIAKKKGLNIFARVDHQANAEGVGLELRPTELIIFGNPKVGTPLMQCAQSVAIDLPQKVLVTQDEEQKVWLSYNDPNYIKQRHDVKGCDEVITKVTNVLSGLSKATTSQ</sequence>
<dbReference type="RefSeq" id="WP_045985947.1">
    <property type="nucleotide sequence ID" value="NZ_CP063052.1"/>
</dbReference>
<dbReference type="InterPro" id="IPR005180">
    <property type="entry name" value="DUF302"/>
</dbReference>
<dbReference type="AlphaFoldDB" id="A0A837G7Z2"/>
<dbReference type="PANTHER" id="PTHR38342:SF2">
    <property type="entry name" value="INNER MEMBRANE OR EXPORTED"/>
    <property type="match status" value="1"/>
</dbReference>
<dbReference type="PANTHER" id="PTHR38342">
    <property type="entry name" value="SLR5037 PROTEIN"/>
    <property type="match status" value="1"/>
</dbReference>
<dbReference type="InterPro" id="IPR035923">
    <property type="entry name" value="TT1751-like_sf"/>
</dbReference>
<organism evidence="1">
    <name type="scientific">Vibrio coralliilyticus</name>
    <dbReference type="NCBI Taxonomy" id="190893"/>
    <lineage>
        <taxon>Bacteria</taxon>
        <taxon>Pseudomonadati</taxon>
        <taxon>Pseudomonadota</taxon>
        <taxon>Gammaproteobacteria</taxon>
        <taxon>Vibrionales</taxon>
        <taxon>Vibrionaceae</taxon>
        <taxon>Vibrio</taxon>
    </lineage>
</organism>
<name>A0A837G7Z2_9VIBR</name>
<dbReference type="CDD" id="cd14797">
    <property type="entry name" value="DUF302"/>
    <property type="match status" value="1"/>
</dbReference>